<dbReference type="Gramene" id="TuG1812G0600001269.01.T01">
    <property type="protein sequence ID" value="TuG1812G0600001269.01.T01.cds333321"/>
    <property type="gene ID" value="TuG1812G0600001269.01"/>
</dbReference>
<dbReference type="AlphaFoldDB" id="A0A8R7URZ8"/>
<evidence type="ECO:0000313" key="1">
    <source>
        <dbReference type="EnsemblPlants" id="TuG1812G0600001269.01.T01.cds333321"/>
    </source>
</evidence>
<name>A0A8R7URZ8_TRIUA</name>
<evidence type="ECO:0000313" key="2">
    <source>
        <dbReference type="Proteomes" id="UP000015106"/>
    </source>
</evidence>
<dbReference type="EnsemblPlants" id="TuG1812G0600001269.01.T01">
    <property type="protein sequence ID" value="TuG1812G0600001269.01.T01.cds333321"/>
    <property type="gene ID" value="TuG1812G0600001269.01"/>
</dbReference>
<sequence>MVMAGHRPDCPSRTLLLPRRVLPPARPSRNAWRLFVRRSLPAATTSRRTCSGSLSVYRSALSAGAAASECPVVCERGNCAAGLRPDLLRSARFTLPIRTSSAASSLLTLSSSVSSAASVITTVTCSGGAVGVSSAGCGANVAATSSRSGVADAAAAPDATGASAPGTRFARQTGQVTCDASQASMQSAWNACEHLGRRRSVSSSSNSLRHTAHSSSPLPTLCALTSA</sequence>
<reference evidence="1" key="2">
    <citation type="submission" date="2018-03" db="EMBL/GenBank/DDBJ databases">
        <title>The Triticum urartu genome reveals the dynamic nature of wheat genome evolution.</title>
        <authorList>
            <person name="Ling H."/>
            <person name="Ma B."/>
            <person name="Shi X."/>
            <person name="Liu H."/>
            <person name="Dong L."/>
            <person name="Sun H."/>
            <person name="Cao Y."/>
            <person name="Gao Q."/>
            <person name="Zheng S."/>
            <person name="Li Y."/>
            <person name="Yu Y."/>
            <person name="Du H."/>
            <person name="Qi M."/>
            <person name="Li Y."/>
            <person name="Yu H."/>
            <person name="Cui Y."/>
            <person name="Wang N."/>
            <person name="Chen C."/>
            <person name="Wu H."/>
            <person name="Zhao Y."/>
            <person name="Zhang J."/>
            <person name="Li Y."/>
            <person name="Zhou W."/>
            <person name="Zhang B."/>
            <person name="Hu W."/>
            <person name="Eijk M."/>
            <person name="Tang J."/>
            <person name="Witsenboer H."/>
            <person name="Zhao S."/>
            <person name="Li Z."/>
            <person name="Zhang A."/>
            <person name="Wang D."/>
            <person name="Liang C."/>
        </authorList>
    </citation>
    <scope>NUCLEOTIDE SEQUENCE [LARGE SCALE GENOMIC DNA]</scope>
    <source>
        <strain evidence="1">cv. G1812</strain>
    </source>
</reference>
<reference evidence="1" key="3">
    <citation type="submission" date="2022-06" db="UniProtKB">
        <authorList>
            <consortium name="EnsemblPlants"/>
        </authorList>
    </citation>
    <scope>IDENTIFICATION</scope>
</reference>
<dbReference type="Proteomes" id="UP000015106">
    <property type="component" value="Chromosome 6"/>
</dbReference>
<organism evidence="1 2">
    <name type="scientific">Triticum urartu</name>
    <name type="common">Red wild einkorn</name>
    <name type="synonym">Crithodium urartu</name>
    <dbReference type="NCBI Taxonomy" id="4572"/>
    <lineage>
        <taxon>Eukaryota</taxon>
        <taxon>Viridiplantae</taxon>
        <taxon>Streptophyta</taxon>
        <taxon>Embryophyta</taxon>
        <taxon>Tracheophyta</taxon>
        <taxon>Spermatophyta</taxon>
        <taxon>Magnoliopsida</taxon>
        <taxon>Liliopsida</taxon>
        <taxon>Poales</taxon>
        <taxon>Poaceae</taxon>
        <taxon>BOP clade</taxon>
        <taxon>Pooideae</taxon>
        <taxon>Triticodae</taxon>
        <taxon>Triticeae</taxon>
        <taxon>Triticinae</taxon>
        <taxon>Triticum</taxon>
    </lineage>
</organism>
<keyword evidence="2" id="KW-1185">Reference proteome</keyword>
<protein>
    <submittedName>
        <fullName evidence="1">Uncharacterized protein</fullName>
    </submittedName>
</protein>
<reference evidence="2" key="1">
    <citation type="journal article" date="2013" name="Nature">
        <title>Draft genome of the wheat A-genome progenitor Triticum urartu.</title>
        <authorList>
            <person name="Ling H.Q."/>
            <person name="Zhao S."/>
            <person name="Liu D."/>
            <person name="Wang J."/>
            <person name="Sun H."/>
            <person name="Zhang C."/>
            <person name="Fan H."/>
            <person name="Li D."/>
            <person name="Dong L."/>
            <person name="Tao Y."/>
            <person name="Gao C."/>
            <person name="Wu H."/>
            <person name="Li Y."/>
            <person name="Cui Y."/>
            <person name="Guo X."/>
            <person name="Zheng S."/>
            <person name="Wang B."/>
            <person name="Yu K."/>
            <person name="Liang Q."/>
            <person name="Yang W."/>
            <person name="Lou X."/>
            <person name="Chen J."/>
            <person name="Feng M."/>
            <person name="Jian J."/>
            <person name="Zhang X."/>
            <person name="Luo G."/>
            <person name="Jiang Y."/>
            <person name="Liu J."/>
            <person name="Wang Z."/>
            <person name="Sha Y."/>
            <person name="Zhang B."/>
            <person name="Wu H."/>
            <person name="Tang D."/>
            <person name="Shen Q."/>
            <person name="Xue P."/>
            <person name="Zou S."/>
            <person name="Wang X."/>
            <person name="Liu X."/>
            <person name="Wang F."/>
            <person name="Yang Y."/>
            <person name="An X."/>
            <person name="Dong Z."/>
            <person name="Zhang K."/>
            <person name="Zhang X."/>
            <person name="Luo M.C."/>
            <person name="Dvorak J."/>
            <person name="Tong Y."/>
            <person name="Wang J."/>
            <person name="Yang H."/>
            <person name="Li Z."/>
            <person name="Wang D."/>
            <person name="Zhang A."/>
            <person name="Wang J."/>
        </authorList>
    </citation>
    <scope>NUCLEOTIDE SEQUENCE</scope>
    <source>
        <strain evidence="2">cv. G1812</strain>
    </source>
</reference>
<proteinExistence type="predicted"/>
<accession>A0A8R7URZ8</accession>